<keyword evidence="2 4" id="KW-0547">Nucleotide-binding</keyword>
<protein>
    <submittedName>
        <fullName evidence="4">ATP-dependent helicase HrpB</fullName>
    </submittedName>
</protein>
<dbReference type="GO" id="GO:0016787">
    <property type="term" value="F:hydrolase activity"/>
    <property type="evidence" value="ECO:0007669"/>
    <property type="project" value="UniProtKB-KW"/>
</dbReference>
<evidence type="ECO:0000313" key="5">
    <source>
        <dbReference type="Proteomes" id="UP000270524"/>
    </source>
</evidence>
<accession>A0A3M3S1I6</accession>
<feature type="domain" description="ATP-dependent RNA helicase HrpB C-terminal" evidence="3">
    <location>
        <begin position="1"/>
        <end position="42"/>
    </location>
</feature>
<dbReference type="EMBL" id="RBPJ01000052">
    <property type="protein sequence ID" value="RMO02338.1"/>
    <property type="molecule type" value="Genomic_DNA"/>
</dbReference>
<sequence length="56" mass="6413">MSPARRPVQVTQDLASFRNTTYAEVKKDLKGRYPKHYWPENPLIAEATARAKPRGT</sequence>
<dbReference type="PANTHER" id="PTHR43519">
    <property type="entry name" value="ATP-DEPENDENT RNA HELICASE HRPB"/>
    <property type="match status" value="1"/>
</dbReference>
<keyword evidence="2 4" id="KW-0067">ATP-binding</keyword>
<dbReference type="GO" id="GO:0004386">
    <property type="term" value="F:helicase activity"/>
    <property type="evidence" value="ECO:0007669"/>
    <property type="project" value="UniProtKB-KW"/>
</dbReference>
<reference evidence="4 5" key="1">
    <citation type="submission" date="2018-08" db="EMBL/GenBank/DDBJ databases">
        <title>Recombination of ecologically and evolutionarily significant loci maintains genetic cohesion in the Pseudomonas syringae species complex.</title>
        <authorList>
            <person name="Dillon M."/>
            <person name="Thakur S."/>
            <person name="Almeida R.N.D."/>
            <person name="Weir B.S."/>
            <person name="Guttman D.S."/>
        </authorList>
    </citation>
    <scope>NUCLEOTIDE SEQUENCE [LARGE SCALE GENOMIC DNA]</scope>
    <source>
        <strain evidence="4 5">ICMP 15203</strain>
    </source>
</reference>
<dbReference type="Pfam" id="PF08482">
    <property type="entry name" value="HrpB_C"/>
    <property type="match status" value="1"/>
</dbReference>
<gene>
    <name evidence="4" type="ORF">ALQ51_101339</name>
</gene>
<dbReference type="Proteomes" id="UP000270524">
    <property type="component" value="Unassembled WGS sequence"/>
</dbReference>
<comment type="caution">
    <text evidence="4">The sequence shown here is derived from an EMBL/GenBank/DDBJ whole genome shotgun (WGS) entry which is preliminary data.</text>
</comment>
<dbReference type="AlphaFoldDB" id="A0A3M3S1I6"/>
<keyword evidence="2 4" id="KW-0347">Helicase</keyword>
<evidence type="ECO:0000256" key="2">
    <source>
        <dbReference type="ARBA" id="ARBA00022806"/>
    </source>
</evidence>
<evidence type="ECO:0000256" key="1">
    <source>
        <dbReference type="ARBA" id="ARBA00022801"/>
    </source>
</evidence>
<keyword evidence="1" id="KW-0378">Hydrolase</keyword>
<evidence type="ECO:0000259" key="3">
    <source>
        <dbReference type="Pfam" id="PF08482"/>
    </source>
</evidence>
<dbReference type="PANTHER" id="PTHR43519:SF1">
    <property type="entry name" value="ATP-DEPENDENT RNA HELICASE HRPB"/>
    <property type="match status" value="1"/>
</dbReference>
<organism evidence="4 5">
    <name type="scientific">Pseudomonas cannabina</name>
    <dbReference type="NCBI Taxonomy" id="86840"/>
    <lineage>
        <taxon>Bacteria</taxon>
        <taxon>Pseudomonadati</taxon>
        <taxon>Pseudomonadota</taxon>
        <taxon>Gammaproteobacteria</taxon>
        <taxon>Pseudomonadales</taxon>
        <taxon>Pseudomonadaceae</taxon>
        <taxon>Pseudomonas</taxon>
    </lineage>
</organism>
<proteinExistence type="predicted"/>
<name>A0A3M3S1I6_PSECA</name>
<dbReference type="InterPro" id="IPR013689">
    <property type="entry name" value="RNA_helicase_ATP-dep_HrpB_C"/>
</dbReference>
<evidence type="ECO:0000313" key="4">
    <source>
        <dbReference type="EMBL" id="RMO02338.1"/>
    </source>
</evidence>